<dbReference type="EMBL" id="JARKIE010000237">
    <property type="protein sequence ID" value="KAJ7662898.1"/>
    <property type="molecule type" value="Genomic_DNA"/>
</dbReference>
<feature type="domain" description="NmrA-like" evidence="5">
    <location>
        <begin position="11"/>
        <end position="296"/>
    </location>
</feature>
<dbReference type="Gene3D" id="3.40.50.720">
    <property type="entry name" value="NAD(P)-binding Rossmann-like Domain"/>
    <property type="match status" value="1"/>
</dbReference>
<evidence type="ECO:0000256" key="1">
    <source>
        <dbReference type="ARBA" id="ARBA00006328"/>
    </source>
</evidence>
<dbReference type="PANTHER" id="PTHR42748">
    <property type="entry name" value="NITROGEN METABOLITE REPRESSION PROTEIN NMRA FAMILY MEMBER"/>
    <property type="match status" value="1"/>
</dbReference>
<evidence type="ECO:0000256" key="3">
    <source>
        <dbReference type="ARBA" id="ARBA00023002"/>
    </source>
</evidence>
<evidence type="ECO:0000256" key="4">
    <source>
        <dbReference type="SAM" id="SignalP"/>
    </source>
</evidence>
<reference evidence="6" key="1">
    <citation type="submission" date="2023-03" db="EMBL/GenBank/DDBJ databases">
        <title>Massive genome expansion in bonnet fungi (Mycena s.s.) driven by repeated elements and novel gene families across ecological guilds.</title>
        <authorList>
            <consortium name="Lawrence Berkeley National Laboratory"/>
            <person name="Harder C.B."/>
            <person name="Miyauchi S."/>
            <person name="Viragh M."/>
            <person name="Kuo A."/>
            <person name="Thoen E."/>
            <person name="Andreopoulos B."/>
            <person name="Lu D."/>
            <person name="Skrede I."/>
            <person name="Drula E."/>
            <person name="Henrissat B."/>
            <person name="Morin E."/>
            <person name="Kohler A."/>
            <person name="Barry K."/>
            <person name="LaButti K."/>
            <person name="Morin E."/>
            <person name="Salamov A."/>
            <person name="Lipzen A."/>
            <person name="Mereny Z."/>
            <person name="Hegedus B."/>
            <person name="Baldrian P."/>
            <person name="Stursova M."/>
            <person name="Weitz H."/>
            <person name="Taylor A."/>
            <person name="Grigoriev I.V."/>
            <person name="Nagy L.G."/>
            <person name="Martin F."/>
            <person name="Kauserud H."/>
        </authorList>
    </citation>
    <scope>NUCLEOTIDE SEQUENCE</scope>
    <source>
        <strain evidence="6">CBHHK067</strain>
    </source>
</reference>
<feature type="signal peptide" evidence="4">
    <location>
        <begin position="1"/>
        <end position="22"/>
    </location>
</feature>
<keyword evidence="4" id="KW-0732">Signal</keyword>
<proteinExistence type="inferred from homology"/>
<comment type="caution">
    <text evidence="6">The sequence shown here is derived from an EMBL/GenBank/DDBJ whole genome shotgun (WGS) entry which is preliminary data.</text>
</comment>
<evidence type="ECO:0000313" key="7">
    <source>
        <dbReference type="Proteomes" id="UP001221757"/>
    </source>
</evidence>
<sequence length="319" mass="34716">MTITQAPSALLVVVVGATGVQGGSVINALAESDKPYRIRGFTRDITKAASEALIKRGVEMLGISLVVDNVKEVYTAFAGANFVFLVTNFWEHINMEKEISEGKMLIDAAKAAGVERIVWSGLAATTKISRGKYPHVYHFDGKAAVTEYARQSGVPFVNVQAGFYASNFLGNPSMLAKQPDGTFAIPWAIKPTTVMPIIDAANDYGLYVRRVLELPVFPSGSEVYTTSEDVTMGELARQLAEITGKPVVFKQLTTEEWAKNFAALGLPPPVVTELIDGFQFVEEFGYYGGEPTASREGLGRPTRTWSEFVKNADWSKTLA</sequence>
<dbReference type="GO" id="GO:0005634">
    <property type="term" value="C:nucleus"/>
    <property type="evidence" value="ECO:0007669"/>
    <property type="project" value="TreeGrafter"/>
</dbReference>
<comment type="similarity">
    <text evidence="1">Belongs to the NmrA-type oxidoreductase family.</text>
</comment>
<evidence type="ECO:0000313" key="6">
    <source>
        <dbReference type="EMBL" id="KAJ7662898.1"/>
    </source>
</evidence>
<dbReference type="InterPro" id="IPR008030">
    <property type="entry name" value="NmrA-like"/>
</dbReference>
<evidence type="ECO:0000259" key="5">
    <source>
        <dbReference type="Pfam" id="PF05368"/>
    </source>
</evidence>
<name>A0AAD7G353_MYCRO</name>
<dbReference type="Proteomes" id="UP001221757">
    <property type="component" value="Unassembled WGS sequence"/>
</dbReference>
<feature type="chain" id="PRO_5042245432" evidence="4">
    <location>
        <begin position="23"/>
        <end position="319"/>
    </location>
</feature>
<keyword evidence="3" id="KW-0560">Oxidoreductase</keyword>
<dbReference type="SUPFAM" id="SSF51735">
    <property type="entry name" value="NAD(P)-binding Rossmann-fold domains"/>
    <property type="match status" value="1"/>
</dbReference>
<organism evidence="6 7">
    <name type="scientific">Mycena rosella</name>
    <name type="common">Pink bonnet</name>
    <name type="synonym">Agaricus rosellus</name>
    <dbReference type="NCBI Taxonomy" id="1033263"/>
    <lineage>
        <taxon>Eukaryota</taxon>
        <taxon>Fungi</taxon>
        <taxon>Dikarya</taxon>
        <taxon>Basidiomycota</taxon>
        <taxon>Agaricomycotina</taxon>
        <taxon>Agaricomycetes</taxon>
        <taxon>Agaricomycetidae</taxon>
        <taxon>Agaricales</taxon>
        <taxon>Marasmiineae</taxon>
        <taxon>Mycenaceae</taxon>
        <taxon>Mycena</taxon>
    </lineage>
</organism>
<dbReference type="GO" id="GO:0016491">
    <property type="term" value="F:oxidoreductase activity"/>
    <property type="evidence" value="ECO:0007669"/>
    <property type="project" value="UniProtKB-KW"/>
</dbReference>
<protein>
    <submittedName>
        <fullName evidence="6">NAD(P)-binding protein</fullName>
    </submittedName>
</protein>
<accession>A0AAD7G353</accession>
<dbReference type="Pfam" id="PF05368">
    <property type="entry name" value="NmrA"/>
    <property type="match status" value="1"/>
</dbReference>
<keyword evidence="7" id="KW-1185">Reference proteome</keyword>
<dbReference type="InterPro" id="IPR036291">
    <property type="entry name" value="NAD(P)-bd_dom_sf"/>
</dbReference>
<dbReference type="Gene3D" id="3.90.25.10">
    <property type="entry name" value="UDP-galactose 4-epimerase, domain 1"/>
    <property type="match status" value="1"/>
</dbReference>
<dbReference type="PANTHER" id="PTHR42748:SF30">
    <property type="entry name" value="NMRA-LIKE DOMAIN-CONTAINING PROTEIN"/>
    <property type="match status" value="1"/>
</dbReference>
<keyword evidence="2" id="KW-0521">NADP</keyword>
<evidence type="ECO:0000256" key="2">
    <source>
        <dbReference type="ARBA" id="ARBA00022857"/>
    </source>
</evidence>
<dbReference type="InterPro" id="IPR051164">
    <property type="entry name" value="NmrA-like_oxidored"/>
</dbReference>
<gene>
    <name evidence="6" type="ORF">B0H17DRAFT_1020049</name>
</gene>
<dbReference type="AlphaFoldDB" id="A0AAD7G353"/>
<dbReference type="CDD" id="cd05251">
    <property type="entry name" value="NmrA_like_SDR_a"/>
    <property type="match status" value="1"/>
</dbReference>